<proteinExistence type="predicted"/>
<organism evidence="1 2">
    <name type="scientific">Pseudonocardia hydrocarbonoxydans</name>
    <dbReference type="NCBI Taxonomy" id="76726"/>
    <lineage>
        <taxon>Bacteria</taxon>
        <taxon>Bacillati</taxon>
        <taxon>Actinomycetota</taxon>
        <taxon>Actinomycetes</taxon>
        <taxon>Pseudonocardiales</taxon>
        <taxon>Pseudonocardiaceae</taxon>
        <taxon>Pseudonocardia</taxon>
    </lineage>
</organism>
<accession>A0A4Y3WSC2</accession>
<comment type="caution">
    <text evidence="1">The sequence shown here is derived from an EMBL/GenBank/DDBJ whole genome shotgun (WGS) entry which is preliminary data.</text>
</comment>
<sequence>MLGRVFATVYELLTSPSPSTPISTIWRRNPVTRDTRLATAIRLLDRPSDGAGSASVTGAKICVISSDDGGGA</sequence>
<dbReference type="AlphaFoldDB" id="A0A4Y3WSC2"/>
<gene>
    <name evidence="1" type="ORF">PHY01_40450</name>
</gene>
<dbReference type="EMBL" id="BJNG01000037">
    <property type="protein sequence ID" value="GEC21762.1"/>
    <property type="molecule type" value="Genomic_DNA"/>
</dbReference>
<evidence type="ECO:0000313" key="1">
    <source>
        <dbReference type="EMBL" id="GEC21762.1"/>
    </source>
</evidence>
<protein>
    <submittedName>
        <fullName evidence="1">Uncharacterized protein</fullName>
    </submittedName>
</protein>
<name>A0A4Y3WSC2_9PSEU</name>
<reference evidence="1 2" key="1">
    <citation type="submission" date="2019-06" db="EMBL/GenBank/DDBJ databases">
        <title>Whole genome shotgun sequence of Pseudonocardia hydrocarbonoxydans NBRC 14498.</title>
        <authorList>
            <person name="Hosoyama A."/>
            <person name="Uohara A."/>
            <person name="Ohji S."/>
            <person name="Ichikawa N."/>
        </authorList>
    </citation>
    <scope>NUCLEOTIDE SEQUENCE [LARGE SCALE GENOMIC DNA]</scope>
    <source>
        <strain evidence="1 2">NBRC 14498</strain>
    </source>
</reference>
<keyword evidence="2" id="KW-1185">Reference proteome</keyword>
<evidence type="ECO:0000313" key="2">
    <source>
        <dbReference type="Proteomes" id="UP000320338"/>
    </source>
</evidence>
<dbReference type="Proteomes" id="UP000320338">
    <property type="component" value="Unassembled WGS sequence"/>
</dbReference>